<dbReference type="SUPFAM" id="SSF48264">
    <property type="entry name" value="Cytochrome P450"/>
    <property type="match status" value="1"/>
</dbReference>
<name>A0A5N6TZM6_ASPAV</name>
<protein>
    <submittedName>
        <fullName evidence="9">Cytochrome P450</fullName>
    </submittedName>
</protein>
<keyword evidence="8" id="KW-1133">Transmembrane helix</keyword>
<dbReference type="PRINTS" id="PR00465">
    <property type="entry name" value="EP450IV"/>
</dbReference>
<dbReference type="GO" id="GO:0005506">
    <property type="term" value="F:iron ion binding"/>
    <property type="evidence" value="ECO:0007669"/>
    <property type="project" value="InterPro"/>
</dbReference>
<dbReference type="GO" id="GO:0020037">
    <property type="term" value="F:heme binding"/>
    <property type="evidence" value="ECO:0007669"/>
    <property type="project" value="InterPro"/>
</dbReference>
<accession>A0A5N6TZM6</accession>
<evidence type="ECO:0000256" key="2">
    <source>
        <dbReference type="ARBA" id="ARBA00010617"/>
    </source>
</evidence>
<dbReference type="Pfam" id="PF00067">
    <property type="entry name" value="p450"/>
    <property type="match status" value="2"/>
</dbReference>
<dbReference type="PANTHER" id="PTHR24305">
    <property type="entry name" value="CYTOCHROME P450"/>
    <property type="match status" value="1"/>
</dbReference>
<comment type="similarity">
    <text evidence="2">Belongs to the cytochrome P450 family.</text>
</comment>
<sequence length="579" mass="65437">MDVEGQLVPKPVYLWGVLAVLTLLLYCWLLPSPIPGIPRNESLGILGDMPSMLRYARRTGEPTAWFREQTEKLQAPLVQVFLRPFSKPFLVLADFRESQDIMMRRKDFDRSRFTNDLMGGPAPNHHIIQPTNGVWKAHRRLLQDLMTPSYLGMVGLPAVYGSALNLVKLWKVKAALAQGRPFSARGDMFFVTLDAILGFSFGDAFQHSAMRPQLDLLGSMMSEESDRLNREDGEGRDVPVEFPEAPLNEYVDAILNAGNILEALQSSIVPKLTYWWLSRKRAYRRAHRVKDDYIRHELEQAVRRLEERKEDEEETWVRSAVDLMVARERKFAAQDGRTPEYYSGIMLDEIFGFVVAGHDTTSTTLLWGLKFLTANPHVQVRLRERLHAAYPSAAAEKRTPSMQEIAHTTVPYLDATVEEMLRCAKTAPAITREATVDTQLLGYPVPKGTNVFMLSNGASFFTPSFEIDESKRSKASRAAKVRKLDESSDMAAFAPERWLVYQDGQETYDATAGPQLVFGLGTRGCYGRRLAYLEMKVLVTLIVWTFELSPVPASLASDAAVDGLSHQPRECYVRLREVV</sequence>
<comment type="cofactor">
    <cofactor evidence="1 7">
        <name>heme</name>
        <dbReference type="ChEBI" id="CHEBI:30413"/>
    </cofactor>
</comment>
<dbReference type="InterPro" id="IPR050121">
    <property type="entry name" value="Cytochrome_P450_monoxygenase"/>
</dbReference>
<keyword evidence="4" id="KW-0560">Oxidoreductase</keyword>
<keyword evidence="6" id="KW-0503">Monooxygenase</keyword>
<keyword evidence="10" id="KW-1185">Reference proteome</keyword>
<evidence type="ECO:0000256" key="7">
    <source>
        <dbReference type="PIRSR" id="PIRSR602403-1"/>
    </source>
</evidence>
<keyword evidence="8" id="KW-0812">Transmembrane</keyword>
<dbReference type="AlphaFoldDB" id="A0A5N6TZM6"/>
<evidence type="ECO:0000313" key="9">
    <source>
        <dbReference type="EMBL" id="KAE8151803.1"/>
    </source>
</evidence>
<dbReference type="EMBL" id="ML742064">
    <property type="protein sequence ID" value="KAE8151803.1"/>
    <property type="molecule type" value="Genomic_DNA"/>
</dbReference>
<evidence type="ECO:0000256" key="8">
    <source>
        <dbReference type="SAM" id="Phobius"/>
    </source>
</evidence>
<dbReference type="InterPro" id="IPR036396">
    <property type="entry name" value="Cyt_P450_sf"/>
</dbReference>
<dbReference type="Proteomes" id="UP000325780">
    <property type="component" value="Unassembled WGS sequence"/>
</dbReference>
<dbReference type="PRINTS" id="PR00385">
    <property type="entry name" value="P450"/>
</dbReference>
<feature type="transmembrane region" description="Helical" evidence="8">
    <location>
        <begin position="12"/>
        <end position="31"/>
    </location>
</feature>
<keyword evidence="7" id="KW-0349">Heme</keyword>
<evidence type="ECO:0000256" key="4">
    <source>
        <dbReference type="ARBA" id="ARBA00023002"/>
    </source>
</evidence>
<keyword evidence="5 7" id="KW-0408">Iron</keyword>
<dbReference type="PANTHER" id="PTHR24305:SF232">
    <property type="entry name" value="P450, PUTATIVE (EUROFUNG)-RELATED"/>
    <property type="match status" value="1"/>
</dbReference>
<reference evidence="9 10" key="1">
    <citation type="submission" date="2019-04" db="EMBL/GenBank/DDBJ databases">
        <title>Friends and foes A comparative genomics study of 23 Aspergillus species from section Flavi.</title>
        <authorList>
            <consortium name="DOE Joint Genome Institute"/>
            <person name="Kjaerbolling I."/>
            <person name="Vesth T."/>
            <person name="Frisvad J.C."/>
            <person name="Nybo J.L."/>
            <person name="Theobald S."/>
            <person name="Kildgaard S."/>
            <person name="Isbrandt T."/>
            <person name="Kuo A."/>
            <person name="Sato A."/>
            <person name="Lyhne E.K."/>
            <person name="Kogle M.E."/>
            <person name="Wiebenga A."/>
            <person name="Kun R.S."/>
            <person name="Lubbers R.J."/>
            <person name="Makela M.R."/>
            <person name="Barry K."/>
            <person name="Chovatia M."/>
            <person name="Clum A."/>
            <person name="Daum C."/>
            <person name="Haridas S."/>
            <person name="He G."/>
            <person name="LaButti K."/>
            <person name="Lipzen A."/>
            <person name="Mondo S."/>
            <person name="Riley R."/>
            <person name="Salamov A."/>
            <person name="Simmons B.A."/>
            <person name="Magnuson J.K."/>
            <person name="Henrissat B."/>
            <person name="Mortensen U.H."/>
            <person name="Larsen T.O."/>
            <person name="Devries R.P."/>
            <person name="Grigoriev I.V."/>
            <person name="Machida M."/>
            <person name="Baker S.E."/>
            <person name="Andersen M.R."/>
        </authorList>
    </citation>
    <scope>NUCLEOTIDE SEQUENCE [LARGE SCALE GENOMIC DNA]</scope>
    <source>
        <strain evidence="9 10">IBT 18842</strain>
    </source>
</reference>
<dbReference type="OrthoDB" id="1470350at2759"/>
<proteinExistence type="inferred from homology"/>
<gene>
    <name evidence="9" type="ORF">BDV25DRAFT_128506</name>
</gene>
<evidence type="ECO:0000256" key="3">
    <source>
        <dbReference type="ARBA" id="ARBA00022723"/>
    </source>
</evidence>
<dbReference type="InterPro" id="IPR001128">
    <property type="entry name" value="Cyt_P450"/>
</dbReference>
<keyword evidence="8" id="KW-0472">Membrane</keyword>
<evidence type="ECO:0000256" key="6">
    <source>
        <dbReference type="ARBA" id="ARBA00023033"/>
    </source>
</evidence>
<dbReference type="GO" id="GO:0004497">
    <property type="term" value="F:monooxygenase activity"/>
    <property type="evidence" value="ECO:0007669"/>
    <property type="project" value="UniProtKB-KW"/>
</dbReference>
<evidence type="ECO:0000313" key="10">
    <source>
        <dbReference type="Proteomes" id="UP000325780"/>
    </source>
</evidence>
<keyword evidence="3 7" id="KW-0479">Metal-binding</keyword>
<evidence type="ECO:0000256" key="1">
    <source>
        <dbReference type="ARBA" id="ARBA00001971"/>
    </source>
</evidence>
<dbReference type="GO" id="GO:0016705">
    <property type="term" value="F:oxidoreductase activity, acting on paired donors, with incorporation or reduction of molecular oxygen"/>
    <property type="evidence" value="ECO:0007669"/>
    <property type="project" value="InterPro"/>
</dbReference>
<organism evidence="9 10">
    <name type="scientific">Aspergillus avenaceus</name>
    <dbReference type="NCBI Taxonomy" id="36643"/>
    <lineage>
        <taxon>Eukaryota</taxon>
        <taxon>Fungi</taxon>
        <taxon>Dikarya</taxon>
        <taxon>Ascomycota</taxon>
        <taxon>Pezizomycotina</taxon>
        <taxon>Eurotiomycetes</taxon>
        <taxon>Eurotiomycetidae</taxon>
        <taxon>Eurotiales</taxon>
        <taxon>Aspergillaceae</taxon>
        <taxon>Aspergillus</taxon>
        <taxon>Aspergillus subgen. Circumdati</taxon>
    </lineage>
</organism>
<dbReference type="Gene3D" id="1.10.630.10">
    <property type="entry name" value="Cytochrome P450"/>
    <property type="match status" value="1"/>
</dbReference>
<dbReference type="InterPro" id="IPR002403">
    <property type="entry name" value="Cyt_P450_E_grp-IV"/>
</dbReference>
<feature type="binding site" description="axial binding residue" evidence="7">
    <location>
        <position position="525"/>
    </location>
    <ligand>
        <name>heme</name>
        <dbReference type="ChEBI" id="CHEBI:30413"/>
    </ligand>
    <ligandPart>
        <name>Fe</name>
        <dbReference type="ChEBI" id="CHEBI:18248"/>
    </ligandPart>
</feature>
<evidence type="ECO:0000256" key="5">
    <source>
        <dbReference type="ARBA" id="ARBA00023004"/>
    </source>
</evidence>